<keyword evidence="6" id="KW-0496">Mitochondrion</keyword>
<evidence type="ECO:0000256" key="6">
    <source>
        <dbReference type="ARBA" id="ARBA00023128"/>
    </source>
</evidence>
<evidence type="ECO:0000256" key="5">
    <source>
        <dbReference type="ARBA" id="ARBA00023014"/>
    </source>
</evidence>
<feature type="region of interest" description="Disordered" evidence="8">
    <location>
        <begin position="681"/>
        <end position="742"/>
    </location>
</feature>
<reference evidence="9 10" key="1">
    <citation type="submission" date="2019-09" db="EMBL/GenBank/DDBJ databases">
        <authorList>
            <person name="Brejova B."/>
        </authorList>
    </citation>
    <scope>NUCLEOTIDE SEQUENCE [LARGE SCALE GENOMIC DNA]</scope>
</reference>
<dbReference type="InterPro" id="IPR052571">
    <property type="entry name" value="Mt_RNA_Methyltransferase"/>
</dbReference>
<comment type="function">
    <text evidence="7">Mitochondrial ribosome (mitoribosome) assembly factor. Binds at the interface of the head and body domains of the mitochondrial small ribosomal subunit (mt-SSU), occluding the mRNA channel and preventing compaction of the head domain towards the body. Probable inactive methyltransferase: retains the characteristic folding and ability to bind S-adenosyl-L-methionine, but it probably lost its methyltransferase activity.</text>
</comment>
<sequence length="788" mass="87422">MLSTIAKRGICFTQPARRGFHGTGLIYSSEDSVGRATRLHYAHRRVPETFGKLVEPEQQQQQEDSSLDILAEPAAASEKVRVVPLEAFQTERFVEREKPGSKVLGDRSAGAKSRFDPRTLAGHAHQGTTLRVPMRMATTINDSLLRHSGHNPQKVRERAAQYYVELNTGSRFKPGITNKETPRRTKETTSGGFHRPTDDPLDVDAHMAGVFLQNYASIFAAVSETKRRMDANLERLRKAGHKNVPKEWRPERVLDIGFGPATGMAVINEVFSRDPGFGPSRKTAVIIGHPYMAKRAREVLGSQAKEVLEFVHLPREAAEESMAELEETRAAQELADLERGEGRTVEYSTITKITQQVPVNPAGEMANSRKYDLIVATHQLYRGDARFPDSVDERTEQLLGLLAPGGALVFVERGDPHGAEAVARARQVMFRPENYDVEVGKPAARPWKGGKRLRPVDATTEERELSSEEISELDLPPELLAEYDVVEESSGSSSSSSSTGSYNLQVLAPCTHLNKCPLQIGIQARTRDTSAKFNWCRFGQIVQRPKFSQELKKGVFLAAKWAGKATGRAKDGRGLAGSGRPHARSYETAVFSYLSVMREPEEAGITRGEPESRIMRAPQKRDGHVVMHVCSERGAMEEWIVPRSFGKQAYHDARKASGGDLWVLGAKTRVVKAGAQEKLEQFLSGKTKSEEEEGEGEGEEEGKGEGEEETFAYDEAWTSRKDKRKAARARVREERRAERELRGELGGHKAFASRDDGAVFRGHDPLPEHLAEHYGVEDTGPFGGDGRR</sequence>
<dbReference type="AlphaFoldDB" id="A0A5E8BY52"/>
<organism evidence="9 10">
    <name type="scientific">Magnusiomyces paraingens</name>
    <dbReference type="NCBI Taxonomy" id="2606893"/>
    <lineage>
        <taxon>Eukaryota</taxon>
        <taxon>Fungi</taxon>
        <taxon>Dikarya</taxon>
        <taxon>Ascomycota</taxon>
        <taxon>Saccharomycotina</taxon>
        <taxon>Dipodascomycetes</taxon>
        <taxon>Dipodascales</taxon>
        <taxon>Dipodascaceae</taxon>
        <taxon>Magnusiomyces</taxon>
    </lineage>
</organism>
<keyword evidence="3" id="KW-0809">Transit peptide</keyword>
<dbReference type="GO" id="GO:0006412">
    <property type="term" value="P:translation"/>
    <property type="evidence" value="ECO:0007669"/>
    <property type="project" value="InterPro"/>
</dbReference>
<keyword evidence="4" id="KW-0408">Iron</keyword>
<comment type="subcellular location">
    <subcellularLocation>
        <location evidence="1">Mitochondrion</location>
    </subcellularLocation>
</comment>
<dbReference type="Pfam" id="PF09243">
    <property type="entry name" value="Rsm22"/>
    <property type="match status" value="1"/>
</dbReference>
<dbReference type="GO" id="GO:0008168">
    <property type="term" value="F:methyltransferase activity"/>
    <property type="evidence" value="ECO:0007669"/>
    <property type="project" value="InterPro"/>
</dbReference>
<dbReference type="PANTHER" id="PTHR13184">
    <property type="entry name" value="37S RIBOSOMAL PROTEIN S22"/>
    <property type="match status" value="1"/>
</dbReference>
<dbReference type="EMBL" id="CABVLU010000003">
    <property type="protein sequence ID" value="VVT54467.1"/>
    <property type="molecule type" value="Genomic_DNA"/>
</dbReference>
<evidence type="ECO:0000256" key="4">
    <source>
        <dbReference type="ARBA" id="ARBA00023004"/>
    </source>
</evidence>
<feature type="region of interest" description="Disordered" evidence="8">
    <location>
        <begin position="171"/>
        <end position="199"/>
    </location>
</feature>
<dbReference type="InterPro" id="IPR015324">
    <property type="entry name" value="Ribosomal_Rsm22-like"/>
</dbReference>
<dbReference type="GO" id="GO:0003735">
    <property type="term" value="F:structural constituent of ribosome"/>
    <property type="evidence" value="ECO:0007669"/>
    <property type="project" value="TreeGrafter"/>
</dbReference>
<dbReference type="GO" id="GO:0005763">
    <property type="term" value="C:mitochondrial small ribosomal subunit"/>
    <property type="evidence" value="ECO:0007669"/>
    <property type="project" value="TreeGrafter"/>
</dbReference>
<evidence type="ECO:0000256" key="7">
    <source>
        <dbReference type="ARBA" id="ARBA00045681"/>
    </source>
</evidence>
<dbReference type="RefSeq" id="XP_031854696.1">
    <property type="nucleotide sequence ID" value="XM_031998805.1"/>
</dbReference>
<keyword evidence="10" id="KW-1185">Reference proteome</keyword>
<evidence type="ECO:0008006" key="11">
    <source>
        <dbReference type="Google" id="ProtNLM"/>
    </source>
</evidence>
<dbReference type="Proteomes" id="UP000398389">
    <property type="component" value="Unassembled WGS sequence"/>
</dbReference>
<evidence type="ECO:0000256" key="3">
    <source>
        <dbReference type="ARBA" id="ARBA00022946"/>
    </source>
</evidence>
<evidence type="ECO:0000256" key="8">
    <source>
        <dbReference type="SAM" id="MobiDB-lite"/>
    </source>
</evidence>
<keyword evidence="2" id="KW-0479">Metal-binding</keyword>
<dbReference type="PANTHER" id="PTHR13184:SF5">
    <property type="entry name" value="METHYLTRANSFERASE-LIKE PROTEIN 17, MITOCHONDRIAL"/>
    <property type="match status" value="1"/>
</dbReference>
<evidence type="ECO:0000313" key="9">
    <source>
        <dbReference type="EMBL" id="VVT54467.1"/>
    </source>
</evidence>
<dbReference type="GO" id="GO:0051536">
    <property type="term" value="F:iron-sulfur cluster binding"/>
    <property type="evidence" value="ECO:0007669"/>
    <property type="project" value="UniProtKB-KW"/>
</dbReference>
<dbReference type="OrthoDB" id="421327at2759"/>
<name>A0A5E8BY52_9ASCO</name>
<feature type="region of interest" description="Disordered" evidence="8">
    <location>
        <begin position="441"/>
        <end position="471"/>
    </location>
</feature>
<evidence type="ECO:0000256" key="2">
    <source>
        <dbReference type="ARBA" id="ARBA00022723"/>
    </source>
</evidence>
<feature type="compositionally biased region" description="Basic and acidic residues" evidence="8">
    <location>
        <begin position="756"/>
        <end position="776"/>
    </location>
</feature>
<accession>A0A5E8BY52</accession>
<evidence type="ECO:0000256" key="1">
    <source>
        <dbReference type="ARBA" id="ARBA00004173"/>
    </source>
</evidence>
<dbReference type="GeneID" id="43582905"/>
<proteinExistence type="predicted"/>
<feature type="compositionally biased region" description="Basic and acidic residues" evidence="8">
    <location>
        <begin position="730"/>
        <end position="742"/>
    </location>
</feature>
<feature type="region of interest" description="Disordered" evidence="8">
    <location>
        <begin position="756"/>
        <end position="788"/>
    </location>
</feature>
<feature type="compositionally biased region" description="Acidic residues" evidence="8">
    <location>
        <begin position="690"/>
        <end position="712"/>
    </location>
</feature>
<dbReference type="GO" id="GO:0046872">
    <property type="term" value="F:metal ion binding"/>
    <property type="evidence" value="ECO:0007669"/>
    <property type="project" value="UniProtKB-KW"/>
</dbReference>
<protein>
    <recommendedName>
        <fullName evidence="11">37S ribosomal protein S22</fullName>
    </recommendedName>
</protein>
<gene>
    <name evidence="9" type="ORF">SAPINGB_P004090</name>
</gene>
<evidence type="ECO:0000313" key="10">
    <source>
        <dbReference type="Proteomes" id="UP000398389"/>
    </source>
</evidence>
<keyword evidence="5" id="KW-0411">Iron-sulfur</keyword>